<accession>A0A173S8G4</accession>
<dbReference type="PANTHER" id="PTHR43649">
    <property type="entry name" value="ARABINOSE-BINDING PROTEIN-RELATED"/>
    <property type="match status" value="1"/>
</dbReference>
<dbReference type="AlphaFoldDB" id="A0A173S8G4"/>
<dbReference type="PANTHER" id="PTHR43649:SF12">
    <property type="entry name" value="DIACETYLCHITOBIOSE BINDING PROTEIN DASA"/>
    <property type="match status" value="1"/>
</dbReference>
<sequence length="454" mass="51615">MRYIMRRSCLFLVMIAVIVFTGCGQKKKEDPVTVTLWHVYGGQTESPLNDLIDEFNETIGKEEDIRVQVGSVTNTNTIHENVLASAFGDPGASKLPDMFVSYPKTVLAMPDDTELVDYYDYFTEEELNEFIPAFLEEGVIHERLSILPVAKSTEVMFINKTAFDRFAKETGAKMEDLKTWEGLFAMAEQYAAWTDNQTPDIPDDGKNFFVHDYHFNYFQVGVESLGENFFKGENLAFGPEFQTVWEPYAKAALSGGVWLRSGYATEPLRTGDSIVSVASSASVLYYSDEVTYADNTSEKVEIVSMPCPVFARGETMVMQRGAGICTVKSTPEKEKACITFLKWLTEAQKNVEFVTSLGYMPVKQEAFDVYLPEAIEKLSDPMYVSLYQAFLKTQENYTFYTAPKLDSYLDLETKFEELIRQTLSVKRLEWQEHPEDMDKLVSETLEDFKAAYTQ</sequence>
<dbReference type="Proteomes" id="UP000095727">
    <property type="component" value="Unassembled WGS sequence"/>
</dbReference>
<name>A0A173S8G4_9FIRM</name>
<evidence type="ECO:0000313" key="1">
    <source>
        <dbReference type="EMBL" id="CUM86266.1"/>
    </source>
</evidence>
<dbReference type="SUPFAM" id="SSF53850">
    <property type="entry name" value="Periplasmic binding protein-like II"/>
    <property type="match status" value="1"/>
</dbReference>
<reference evidence="1 2" key="1">
    <citation type="submission" date="2015-09" db="EMBL/GenBank/DDBJ databases">
        <authorList>
            <consortium name="Pathogen Informatics"/>
        </authorList>
    </citation>
    <scope>NUCLEOTIDE SEQUENCE [LARGE SCALE GENOMIC DNA]</scope>
    <source>
        <strain evidence="1 2">2789STDY5834962</strain>
    </source>
</reference>
<evidence type="ECO:0000313" key="2">
    <source>
        <dbReference type="Proteomes" id="UP000095727"/>
    </source>
</evidence>
<dbReference type="Gene3D" id="3.40.190.10">
    <property type="entry name" value="Periplasmic binding protein-like II"/>
    <property type="match status" value="1"/>
</dbReference>
<organism evidence="1 2">
    <name type="scientific">Coprococcus comes</name>
    <dbReference type="NCBI Taxonomy" id="410072"/>
    <lineage>
        <taxon>Bacteria</taxon>
        <taxon>Bacillati</taxon>
        <taxon>Bacillota</taxon>
        <taxon>Clostridia</taxon>
        <taxon>Lachnospirales</taxon>
        <taxon>Lachnospiraceae</taxon>
        <taxon>Coprococcus</taxon>
    </lineage>
</organism>
<protein>
    <submittedName>
        <fullName evidence="1">Maltose-binding periplasmic proteins/domains</fullName>
    </submittedName>
</protein>
<dbReference type="Pfam" id="PF13416">
    <property type="entry name" value="SBP_bac_8"/>
    <property type="match status" value="1"/>
</dbReference>
<dbReference type="InterPro" id="IPR050490">
    <property type="entry name" value="Bact_solute-bd_prot1"/>
</dbReference>
<dbReference type="PROSITE" id="PS51257">
    <property type="entry name" value="PROKAR_LIPOPROTEIN"/>
    <property type="match status" value="1"/>
</dbReference>
<dbReference type="EMBL" id="CYXR01000007">
    <property type="protein sequence ID" value="CUM86266.1"/>
    <property type="molecule type" value="Genomic_DNA"/>
</dbReference>
<proteinExistence type="predicted"/>
<dbReference type="RefSeq" id="WP_330376865.1">
    <property type="nucleotide sequence ID" value="NZ_CYXR01000007.1"/>
</dbReference>
<dbReference type="InterPro" id="IPR006059">
    <property type="entry name" value="SBP"/>
</dbReference>
<gene>
    <name evidence="1" type="ORF">ERS852574_01182</name>
</gene>